<accession>A0ABS2XT12</accession>
<dbReference type="PANTHER" id="PTHR45749">
    <property type="match status" value="1"/>
</dbReference>
<feature type="non-terminal residue" evidence="1">
    <location>
        <position position="1"/>
    </location>
</feature>
<gene>
    <name evidence="1" type="primary">Zmym1_8</name>
    <name evidence="1" type="ORF">GTO93_0022306</name>
</gene>
<dbReference type="PANTHER" id="PTHR45749:SF37">
    <property type="entry name" value="OS05G0311600 PROTEIN"/>
    <property type="match status" value="1"/>
</dbReference>
<protein>
    <submittedName>
        <fullName evidence="1">ZMYM1 protein</fullName>
    </submittedName>
</protein>
<comment type="caution">
    <text evidence="1">The sequence shown here is derived from an EMBL/GenBank/DDBJ whole genome shotgun (WGS) entry which is preliminary data.</text>
</comment>
<evidence type="ECO:0000313" key="2">
    <source>
        <dbReference type="Proteomes" id="UP001166093"/>
    </source>
</evidence>
<reference evidence="1" key="1">
    <citation type="journal article" date="2021" name="Cell">
        <title>Tracing the genetic footprints of vertebrate landing in non-teleost ray-finned fishes.</title>
        <authorList>
            <person name="Bi X."/>
            <person name="Wang K."/>
            <person name="Yang L."/>
            <person name="Pan H."/>
            <person name="Jiang H."/>
            <person name="Wei Q."/>
            <person name="Fang M."/>
            <person name="Yu H."/>
            <person name="Zhu C."/>
            <person name="Cai Y."/>
            <person name="He Y."/>
            <person name="Gan X."/>
            <person name="Zeng H."/>
            <person name="Yu D."/>
            <person name="Zhu Y."/>
            <person name="Jiang H."/>
            <person name="Qiu Q."/>
            <person name="Yang H."/>
            <person name="Zhang Y.E."/>
            <person name="Wang W."/>
            <person name="Zhu M."/>
            <person name="He S."/>
            <person name="Zhang G."/>
        </authorList>
    </citation>
    <scope>NUCLEOTIDE SEQUENCE</scope>
    <source>
        <strain evidence="1">Pddl_001</strain>
    </source>
</reference>
<name>A0ABS2XT12_POLSP</name>
<proteinExistence type="predicted"/>
<dbReference type="EMBL" id="JAAWVQ010069426">
    <property type="protein sequence ID" value="MBN3277352.1"/>
    <property type="molecule type" value="Genomic_DNA"/>
</dbReference>
<evidence type="ECO:0000313" key="1">
    <source>
        <dbReference type="EMBL" id="MBN3277352.1"/>
    </source>
</evidence>
<organism evidence="1 2">
    <name type="scientific">Polyodon spathula</name>
    <name type="common">North American paddlefish</name>
    <name type="synonym">Squalus spathula</name>
    <dbReference type="NCBI Taxonomy" id="7913"/>
    <lineage>
        <taxon>Eukaryota</taxon>
        <taxon>Metazoa</taxon>
        <taxon>Chordata</taxon>
        <taxon>Craniata</taxon>
        <taxon>Vertebrata</taxon>
        <taxon>Euteleostomi</taxon>
        <taxon>Actinopterygii</taxon>
        <taxon>Chondrostei</taxon>
        <taxon>Acipenseriformes</taxon>
        <taxon>Polyodontidae</taxon>
        <taxon>Polyodon</taxon>
    </lineage>
</organism>
<sequence>YSVALHTAFCFACWHFAHVGQSGHPETAFTHDGFRNWKKASISLKTHDTAAPHTYSVQSWAEFKLGKEKGSRVQNVINFGHSEVVEENRRYMRAVVELLCFTVCQNITQCAHREDEQSYNKGNFLERLHQLIRNVQTIQIFFFVTDIFSGSVVHDLFIQKQKELKPTIQPVELKKLSDTRWACQHAACWAIQKHIGSYMCNMRESPLCLTKTMSDHQQSPSMQVASAIDLLILVISALKDKCNEETWEDTCNILKGVSALNTKHESFLDKQCALLELSTMLQPYRDVFIDLYKIVCIALTLPVSSAACEHVPIIIN</sequence>
<feature type="non-terminal residue" evidence="1">
    <location>
        <position position="316"/>
    </location>
</feature>
<keyword evidence="2" id="KW-1185">Reference proteome</keyword>
<dbReference type="Proteomes" id="UP001166093">
    <property type="component" value="Unassembled WGS sequence"/>
</dbReference>